<evidence type="ECO:0000256" key="2">
    <source>
        <dbReference type="ARBA" id="ARBA00010199"/>
    </source>
</evidence>
<comment type="subcellular location">
    <subcellularLocation>
        <location evidence="1">Membrane</location>
        <topology evidence="1">Multi-pass membrane protein</topology>
    </subcellularLocation>
</comment>
<dbReference type="GO" id="GO:0042910">
    <property type="term" value="F:xenobiotic transmembrane transporter activity"/>
    <property type="evidence" value="ECO:0007669"/>
    <property type="project" value="InterPro"/>
</dbReference>
<gene>
    <name evidence="8" type="ORF">DEO72_LG3g35</name>
</gene>
<dbReference type="NCBIfam" id="TIGR00797">
    <property type="entry name" value="matE"/>
    <property type="match status" value="2"/>
</dbReference>
<feature type="transmembrane region" description="Helical" evidence="6">
    <location>
        <begin position="838"/>
        <end position="863"/>
    </location>
</feature>
<feature type="region of interest" description="Disordered" evidence="7">
    <location>
        <begin position="124"/>
        <end position="175"/>
    </location>
</feature>
<feature type="transmembrane region" description="Helical" evidence="6">
    <location>
        <begin position="769"/>
        <end position="790"/>
    </location>
</feature>
<evidence type="ECO:0000313" key="9">
    <source>
        <dbReference type="Proteomes" id="UP000501690"/>
    </source>
</evidence>
<organism evidence="8 9">
    <name type="scientific">Vigna unguiculata</name>
    <name type="common">Cowpea</name>
    <dbReference type="NCBI Taxonomy" id="3917"/>
    <lineage>
        <taxon>Eukaryota</taxon>
        <taxon>Viridiplantae</taxon>
        <taxon>Streptophyta</taxon>
        <taxon>Embryophyta</taxon>
        <taxon>Tracheophyta</taxon>
        <taxon>Spermatophyta</taxon>
        <taxon>Magnoliopsida</taxon>
        <taxon>eudicotyledons</taxon>
        <taxon>Gunneridae</taxon>
        <taxon>Pentapetalae</taxon>
        <taxon>rosids</taxon>
        <taxon>fabids</taxon>
        <taxon>Fabales</taxon>
        <taxon>Fabaceae</taxon>
        <taxon>Papilionoideae</taxon>
        <taxon>50 kb inversion clade</taxon>
        <taxon>NPAAA clade</taxon>
        <taxon>indigoferoid/millettioid clade</taxon>
        <taxon>Phaseoleae</taxon>
        <taxon>Vigna</taxon>
    </lineage>
</organism>
<feature type="compositionally biased region" description="Polar residues" evidence="7">
    <location>
        <begin position="129"/>
        <end position="143"/>
    </location>
</feature>
<dbReference type="PANTHER" id="PTHR42893:SF11">
    <property type="entry name" value="PROTEIN DETOXIFICATION 43"/>
    <property type="match status" value="1"/>
</dbReference>
<feature type="region of interest" description="Disordered" evidence="7">
    <location>
        <begin position="630"/>
        <end position="651"/>
    </location>
</feature>
<evidence type="ECO:0000256" key="3">
    <source>
        <dbReference type="ARBA" id="ARBA00022692"/>
    </source>
</evidence>
<reference evidence="8 9" key="1">
    <citation type="submission" date="2019-04" db="EMBL/GenBank/DDBJ databases">
        <title>An improved genome assembly and genetic linkage map for asparagus bean, Vigna unguiculata ssp. sesquipedialis.</title>
        <authorList>
            <person name="Xia Q."/>
            <person name="Zhang R."/>
            <person name="Dong Y."/>
        </authorList>
    </citation>
    <scope>NUCLEOTIDE SEQUENCE [LARGE SCALE GENOMIC DNA]</scope>
    <source>
        <tissue evidence="8">Leaf</tissue>
    </source>
</reference>
<evidence type="ECO:0000256" key="6">
    <source>
        <dbReference type="RuleBase" id="RU004914"/>
    </source>
</evidence>
<feature type="transmembrane region" description="Helical" evidence="6">
    <location>
        <begin position="385"/>
        <end position="408"/>
    </location>
</feature>
<feature type="transmembrane region" description="Helical" evidence="6">
    <location>
        <begin position="690"/>
        <end position="716"/>
    </location>
</feature>
<keyword evidence="3 6" id="KW-0812">Transmembrane</keyword>
<feature type="transmembrane region" description="Helical" evidence="6">
    <location>
        <begin position="875"/>
        <end position="897"/>
    </location>
</feature>
<accession>A0A4D6LAF7</accession>
<evidence type="ECO:0000256" key="5">
    <source>
        <dbReference type="ARBA" id="ARBA00023136"/>
    </source>
</evidence>
<dbReference type="GO" id="GO:0015137">
    <property type="term" value="F:citrate transmembrane transporter activity"/>
    <property type="evidence" value="ECO:0007669"/>
    <property type="project" value="TreeGrafter"/>
</dbReference>
<comment type="similarity">
    <text evidence="2 6">Belongs to the multi antimicrobial extrusion (MATE) (TC 2.A.66.1) family.</text>
</comment>
<feature type="compositionally biased region" description="Basic and acidic residues" evidence="7">
    <location>
        <begin position="636"/>
        <end position="648"/>
    </location>
</feature>
<feature type="transmembrane region" description="Helical" evidence="6">
    <location>
        <begin position="744"/>
        <end position="762"/>
    </location>
</feature>
<dbReference type="GO" id="GO:0016020">
    <property type="term" value="C:membrane"/>
    <property type="evidence" value="ECO:0007669"/>
    <property type="project" value="UniProtKB-SubCell"/>
</dbReference>
<evidence type="ECO:0000256" key="7">
    <source>
        <dbReference type="SAM" id="MobiDB-lite"/>
    </source>
</evidence>
<dbReference type="EMBL" id="CP039347">
    <property type="protein sequence ID" value="QCD85518.1"/>
    <property type="molecule type" value="Genomic_DNA"/>
</dbReference>
<evidence type="ECO:0000256" key="1">
    <source>
        <dbReference type="ARBA" id="ARBA00004141"/>
    </source>
</evidence>
<feature type="transmembrane region" description="Helical" evidence="6">
    <location>
        <begin position="429"/>
        <end position="451"/>
    </location>
</feature>
<protein>
    <recommendedName>
        <fullName evidence="6">Protein DETOXIFICATION</fullName>
    </recommendedName>
    <alternativeName>
        <fullName evidence="6">Multidrug and toxic compound extrusion protein</fullName>
    </alternativeName>
</protein>
<feature type="transmembrane region" description="Helical" evidence="6">
    <location>
        <begin position="254"/>
        <end position="272"/>
    </location>
</feature>
<dbReference type="Proteomes" id="UP000501690">
    <property type="component" value="Linkage Group LG3"/>
</dbReference>
<dbReference type="CDD" id="cd13136">
    <property type="entry name" value="MATE_DinF_like"/>
    <property type="match status" value="2"/>
</dbReference>
<dbReference type="AlphaFoldDB" id="A0A4D6LAF7"/>
<feature type="transmembrane region" description="Helical" evidence="6">
    <location>
        <begin position="918"/>
        <end position="938"/>
    </location>
</feature>
<feature type="transmembrane region" description="Helical" evidence="6">
    <location>
        <begin position="201"/>
        <end position="226"/>
    </location>
</feature>
<feature type="transmembrane region" description="Helical" evidence="6">
    <location>
        <begin position="306"/>
        <end position="327"/>
    </location>
</feature>
<name>A0A4D6LAF7_VIGUN</name>
<dbReference type="GO" id="GO:0015297">
    <property type="term" value="F:antiporter activity"/>
    <property type="evidence" value="ECO:0007669"/>
    <property type="project" value="InterPro"/>
</dbReference>
<feature type="transmembrane region" description="Helical" evidence="6">
    <location>
        <begin position="348"/>
        <end position="373"/>
    </location>
</feature>
<proteinExistence type="inferred from homology"/>
<dbReference type="InterPro" id="IPR044644">
    <property type="entry name" value="DinF-like"/>
</dbReference>
<feature type="transmembrane region" description="Helical" evidence="6">
    <location>
        <begin position="463"/>
        <end position="481"/>
    </location>
</feature>
<sequence length="1008" mass="109419">MEENGSSNEPNSNSKWPLFIFFKGARDVFKLDALSRELLGIAFPSALAVAADPIASLIDTAFIGHIGPVELAAAGVSIALFNQASRITIFPLVSITTSFVAEEDTLEKLKEVIVPEEHMLQHMEKGSLKHSNNISPKPLLQNSESKDPEVKSFGSQALQNNHATRDNHTETGDEANKSICKSSWITKSGEKDGKKKKKRRIASASTALLFGTILGLIQTAVLIFAAKPLLRVMGVKPDSPMLNPAEKYLKLRSIGAPAVLLSLAMQGIFRGFKDTTTPLYVIVSGYAFNVILDPILIFTLKLGIKGAAISHVLSQYMMAITLLLILMKKVHLLPPSIKDLQIFRFLKNGGLLMLRVIAVTFCVTLAASLAARLGSIPMAAFQTCLQVWLTSSLLADGLAVAVQAILACSFAEKDYKKTTAAAIRTLQMAFVLGMGLSLTVGLGLYFGAGIFSRNIHVVHLIKIGLPFVAATQPINSLAFVFDGVNYGASDFAYAACSLGQTFHWDLDCTNHIYDSSHVGWCMEDGNWDRTMALSQRLFIDLISTYNYLIARQILPWRTSMAVPKKLTTTTNEEFHSWFSSKTQGPLELAAAGVSIAVFNQASRITIFPLVSITTSFVAEEDTIQNLATKQTQNDNTKLETDNVDEAPKESNNVEATKSSNVEKVDAGNMDINNENENVMTKRKQKVGKKVIASASTALIFGTILGLLQTAILSFAAKPLLYAMGLKHDSPMLNPAEKYLRLRSIGSPAVLLSLAMQGIFRGFKDTTTPLYIIVSGYAFNVLLDPILIFYMKLGLKGAAMAHVISQYMMATTLLLFLMKRVHLLPPSIKDLQIFRFLKNGGLLLVRVVSVTFCMTLASSLAARLGSIPMAAFQPGLQIWLASSLLADGLAVAVQTILASSFAEKDYNKATAAATRTLQLSFLLGIGLSLSVALGLYFGASIFSKNASVVQLIKISMPFVAATQPINSLAFVFDGVNYGASDFAYSAYSLARWELEQDHGSILENNHGVT</sequence>
<keyword evidence="5 6" id="KW-0472">Membrane</keyword>
<dbReference type="PANTHER" id="PTHR42893">
    <property type="entry name" value="PROTEIN DETOXIFICATION 44, CHLOROPLASTIC-RELATED"/>
    <property type="match status" value="1"/>
</dbReference>
<keyword evidence="9" id="KW-1185">Reference proteome</keyword>
<dbReference type="InterPro" id="IPR002528">
    <property type="entry name" value="MATE_fam"/>
</dbReference>
<feature type="transmembrane region" description="Helical" evidence="6">
    <location>
        <begin position="279"/>
        <end position="300"/>
    </location>
</feature>
<feature type="transmembrane region" description="Helical" evidence="6">
    <location>
        <begin position="796"/>
        <end position="817"/>
    </location>
</feature>
<feature type="compositionally biased region" description="Polar residues" evidence="7">
    <location>
        <begin position="153"/>
        <end position="162"/>
    </location>
</feature>
<dbReference type="Pfam" id="PF01554">
    <property type="entry name" value="MatE"/>
    <property type="match status" value="4"/>
</dbReference>
<feature type="compositionally biased region" description="Basic and acidic residues" evidence="7">
    <location>
        <begin position="163"/>
        <end position="175"/>
    </location>
</feature>
<evidence type="ECO:0000313" key="8">
    <source>
        <dbReference type="EMBL" id="QCD85518.1"/>
    </source>
</evidence>
<keyword evidence="4 6" id="KW-1133">Transmembrane helix</keyword>
<evidence type="ECO:0000256" key="4">
    <source>
        <dbReference type="ARBA" id="ARBA00022989"/>
    </source>
</evidence>